<dbReference type="InterPro" id="IPR000719">
    <property type="entry name" value="Prot_kinase_dom"/>
</dbReference>
<evidence type="ECO:0000313" key="2">
    <source>
        <dbReference type="EMBL" id="RPD52760.1"/>
    </source>
</evidence>
<protein>
    <recommendedName>
        <fullName evidence="1">Protein kinase domain-containing protein</fullName>
    </recommendedName>
</protein>
<dbReference type="EMBL" id="ML122341">
    <property type="protein sequence ID" value="RPD52760.1"/>
    <property type="molecule type" value="Genomic_DNA"/>
</dbReference>
<proteinExistence type="predicted"/>
<dbReference type="Proteomes" id="UP000313359">
    <property type="component" value="Unassembled WGS sequence"/>
</dbReference>
<evidence type="ECO:0000313" key="3">
    <source>
        <dbReference type="Proteomes" id="UP000313359"/>
    </source>
</evidence>
<dbReference type="OrthoDB" id="2745837at2759"/>
<dbReference type="AlphaFoldDB" id="A0A5C2RNQ2"/>
<keyword evidence="3" id="KW-1185">Reference proteome</keyword>
<dbReference type="PROSITE" id="PS00109">
    <property type="entry name" value="PROTEIN_KINASE_TYR"/>
    <property type="match status" value="1"/>
</dbReference>
<dbReference type="STRING" id="1328759.A0A5C2RNQ2"/>
<accession>A0A5C2RNQ2</accession>
<dbReference type="Pfam" id="PF17667">
    <property type="entry name" value="Pkinase_fungal"/>
    <property type="match status" value="1"/>
</dbReference>
<dbReference type="GO" id="GO:0005524">
    <property type="term" value="F:ATP binding"/>
    <property type="evidence" value="ECO:0007669"/>
    <property type="project" value="InterPro"/>
</dbReference>
<feature type="domain" description="Protein kinase" evidence="1">
    <location>
        <begin position="283"/>
        <end position="645"/>
    </location>
</feature>
<organism evidence="2 3">
    <name type="scientific">Lentinus tigrinus ALCF2SS1-6</name>
    <dbReference type="NCBI Taxonomy" id="1328759"/>
    <lineage>
        <taxon>Eukaryota</taxon>
        <taxon>Fungi</taxon>
        <taxon>Dikarya</taxon>
        <taxon>Basidiomycota</taxon>
        <taxon>Agaricomycotina</taxon>
        <taxon>Agaricomycetes</taxon>
        <taxon>Polyporales</taxon>
        <taxon>Polyporaceae</taxon>
        <taxon>Lentinus</taxon>
    </lineage>
</organism>
<dbReference type="InterPro" id="IPR040976">
    <property type="entry name" value="Pkinase_fungal"/>
</dbReference>
<dbReference type="InterPro" id="IPR008266">
    <property type="entry name" value="Tyr_kinase_AS"/>
</dbReference>
<dbReference type="PANTHER" id="PTHR38248:SF2">
    <property type="entry name" value="FUNK1 11"/>
    <property type="match status" value="1"/>
</dbReference>
<dbReference type="SUPFAM" id="SSF56112">
    <property type="entry name" value="Protein kinase-like (PK-like)"/>
    <property type="match status" value="1"/>
</dbReference>
<name>A0A5C2RNQ2_9APHY</name>
<dbReference type="PROSITE" id="PS50011">
    <property type="entry name" value="PROTEIN_KINASE_DOM"/>
    <property type="match status" value="1"/>
</dbReference>
<evidence type="ECO:0000259" key="1">
    <source>
        <dbReference type="PROSITE" id="PS50011"/>
    </source>
</evidence>
<sequence>MNDKNYILPLNQFVEHFFLGSSSRLTKAITNLFATVPEFKTERGMYDHFTSTFNKLKIFPGQKFVINDPTGQAIYCGMYPAKFAPEESQTAAGDESRRTDWSRIDLCIECKLDSTSQDPFDEKTLDHSPEAVTRRKVLGQILWYAELVFRHQQRQFHYMLLLFQECARIIYFNHSSMVVTEKIPYATQGQKLSEFLVRYGRLRKPEFQGYDPTAVRIDKTDDPHDIHSLVHEYAEKCVANDAEDHAARLFRDSLVDSWPIWRLQVYDEQTESEHWFAVGQPHFQASHVIGRGTRGYVALPLQLDENGELSVPPLNKESEPTVPFMYLKDAWRIDHPSLQKEGFVLQALNEAGVKYVPTVLQHGDLPGQSTLSYQKWFILRDKGECKLKPHQHYRLIVKEVGKPLSEFRCGAELVTAILNCIQAHEQACKAGYIHRDISAGNILLCKSKSGKWLGMLNDWELAAKYIMGEGIQVNAALGECAGTWQFLSVNCLLDKHRIIDIPDDLESIFHVLLHFAVRFLPHNIKDDAVQLFLRRYFDDYSHSYHGPTSSPAKLAAMTNGEIDLMQLTGGKIVDGTPQKDLLRFYEYAPPPTEKDSEPHNIRPATHPINDLLSTLLEWFKQYYALTTRPSKETEASRAAARQEWDIADLAD</sequence>
<gene>
    <name evidence="2" type="ORF">L227DRAFT_646279</name>
</gene>
<dbReference type="Gene3D" id="1.10.510.10">
    <property type="entry name" value="Transferase(Phosphotransferase) domain 1"/>
    <property type="match status" value="1"/>
</dbReference>
<dbReference type="InterPro" id="IPR011009">
    <property type="entry name" value="Kinase-like_dom_sf"/>
</dbReference>
<reference evidence="2" key="1">
    <citation type="journal article" date="2018" name="Genome Biol. Evol.">
        <title>Genomics and development of Lentinus tigrinus, a white-rot wood-decaying mushroom with dimorphic fruiting bodies.</title>
        <authorList>
            <person name="Wu B."/>
            <person name="Xu Z."/>
            <person name="Knudson A."/>
            <person name="Carlson A."/>
            <person name="Chen N."/>
            <person name="Kovaka S."/>
            <person name="LaButti K."/>
            <person name="Lipzen A."/>
            <person name="Pennachio C."/>
            <person name="Riley R."/>
            <person name="Schakwitz W."/>
            <person name="Umezawa K."/>
            <person name="Ohm R.A."/>
            <person name="Grigoriev I.V."/>
            <person name="Nagy L.G."/>
            <person name="Gibbons J."/>
            <person name="Hibbett D."/>
        </authorList>
    </citation>
    <scope>NUCLEOTIDE SEQUENCE [LARGE SCALE GENOMIC DNA]</scope>
    <source>
        <strain evidence="2">ALCF2SS1-6</strain>
    </source>
</reference>
<dbReference type="GO" id="GO:0004672">
    <property type="term" value="F:protein kinase activity"/>
    <property type="evidence" value="ECO:0007669"/>
    <property type="project" value="InterPro"/>
</dbReference>
<dbReference type="PANTHER" id="PTHR38248">
    <property type="entry name" value="FUNK1 6"/>
    <property type="match status" value="1"/>
</dbReference>